<name>A0A5B0M7K7_PUCGR</name>
<reference evidence="2 3" key="1">
    <citation type="submission" date="2019-05" db="EMBL/GenBank/DDBJ databases">
        <title>Emergence of the Ug99 lineage of the wheat stem rust pathogen through somatic hybridization.</title>
        <authorList>
            <person name="Li F."/>
            <person name="Upadhyaya N.M."/>
            <person name="Sperschneider J."/>
            <person name="Matny O."/>
            <person name="Nguyen-Phuc H."/>
            <person name="Mago R."/>
            <person name="Raley C."/>
            <person name="Miller M.E."/>
            <person name="Silverstein K.A.T."/>
            <person name="Henningsen E."/>
            <person name="Hirsch C.D."/>
            <person name="Visser B."/>
            <person name="Pretorius Z.A."/>
            <person name="Steffenson B.J."/>
            <person name="Schwessinger B."/>
            <person name="Dodds P.N."/>
            <person name="Figueroa M."/>
        </authorList>
    </citation>
    <scope>NUCLEOTIDE SEQUENCE [LARGE SCALE GENOMIC DNA]</scope>
    <source>
        <strain evidence="2">21-0</strain>
    </source>
</reference>
<feature type="domain" description="Mok11-13/Ags1-like Ig-like beta-sandwich" evidence="1">
    <location>
        <begin position="72"/>
        <end position="118"/>
    </location>
</feature>
<keyword evidence="3" id="KW-1185">Reference proteome</keyword>
<comment type="caution">
    <text evidence="2">The sequence shown here is derived from an EMBL/GenBank/DDBJ whole genome shotgun (WGS) entry which is preliminary data.</text>
</comment>
<dbReference type="Proteomes" id="UP000324748">
    <property type="component" value="Unassembled WGS sequence"/>
</dbReference>
<sequence length="158" mass="17645">MDFGSLSGSTNGAKSDLPIRDLQFGRVQVALLSRRESSIQRLFCNPLQWMLWASKFLSPRITGWHLYPSLFTSLPATNARILSRSDTDSNPIAISLSFSDEMSCQSVSESLSLAYVIDPAFKPPTPPQRQFRNLYLYPTSPELYFVGSSGCLDMVQPD</sequence>
<proteinExistence type="predicted"/>
<gene>
    <name evidence="2" type="primary">AGS1_16</name>
    <name evidence="2" type="ORF">PGT21_029109</name>
</gene>
<dbReference type="Pfam" id="PF26111">
    <property type="entry name" value="Ig_Mok13"/>
    <property type="match status" value="1"/>
</dbReference>
<evidence type="ECO:0000259" key="1">
    <source>
        <dbReference type="Pfam" id="PF26111"/>
    </source>
</evidence>
<dbReference type="AlphaFoldDB" id="A0A5B0M7K7"/>
<dbReference type="EMBL" id="VSWC01000170">
    <property type="protein sequence ID" value="KAA1072163.1"/>
    <property type="molecule type" value="Genomic_DNA"/>
</dbReference>
<evidence type="ECO:0000313" key="2">
    <source>
        <dbReference type="EMBL" id="KAA1072163.1"/>
    </source>
</evidence>
<dbReference type="InterPro" id="IPR058657">
    <property type="entry name" value="Mok11-13/Ags1-like_Ig"/>
</dbReference>
<protein>
    <submittedName>
        <fullName evidence="2">Cell wall alpha-1,3-glucan synthase ags1</fullName>
    </submittedName>
</protein>
<organism evidence="2 3">
    <name type="scientific">Puccinia graminis f. sp. tritici</name>
    <dbReference type="NCBI Taxonomy" id="56615"/>
    <lineage>
        <taxon>Eukaryota</taxon>
        <taxon>Fungi</taxon>
        <taxon>Dikarya</taxon>
        <taxon>Basidiomycota</taxon>
        <taxon>Pucciniomycotina</taxon>
        <taxon>Pucciniomycetes</taxon>
        <taxon>Pucciniales</taxon>
        <taxon>Pucciniaceae</taxon>
        <taxon>Puccinia</taxon>
    </lineage>
</organism>
<accession>A0A5B0M7K7</accession>
<evidence type="ECO:0000313" key="3">
    <source>
        <dbReference type="Proteomes" id="UP000324748"/>
    </source>
</evidence>